<feature type="domain" description="PAS" evidence="2">
    <location>
        <begin position="285"/>
        <end position="315"/>
    </location>
</feature>
<dbReference type="Pfam" id="PF13188">
    <property type="entry name" value="PAS_8"/>
    <property type="match status" value="1"/>
</dbReference>
<evidence type="ECO:0000256" key="1">
    <source>
        <dbReference type="SAM" id="Phobius"/>
    </source>
</evidence>
<feature type="transmembrane region" description="Helical" evidence="1">
    <location>
        <begin position="246"/>
        <end position="266"/>
    </location>
</feature>
<proteinExistence type="predicted"/>
<protein>
    <submittedName>
        <fullName evidence="3">PAS domain-containing protein</fullName>
    </submittedName>
</protein>
<evidence type="ECO:0000313" key="3">
    <source>
        <dbReference type="EMBL" id="TYO93375.1"/>
    </source>
</evidence>
<dbReference type="Proteomes" id="UP000323166">
    <property type="component" value="Unassembled WGS sequence"/>
</dbReference>
<keyword evidence="1" id="KW-0812">Transmembrane</keyword>
<name>A0A5S4ZNP8_9FIRM</name>
<dbReference type="AlphaFoldDB" id="A0A5S4ZNP8"/>
<evidence type="ECO:0000313" key="4">
    <source>
        <dbReference type="Proteomes" id="UP000323166"/>
    </source>
</evidence>
<feature type="transmembrane region" description="Helical" evidence="1">
    <location>
        <begin position="12"/>
        <end position="30"/>
    </location>
</feature>
<keyword evidence="1" id="KW-0472">Membrane</keyword>
<dbReference type="EMBL" id="VNHM01000019">
    <property type="protein sequence ID" value="TYO93375.1"/>
    <property type="molecule type" value="Genomic_DNA"/>
</dbReference>
<organism evidence="3 4">
    <name type="scientific">Desulfallas thermosapovorans DSM 6562</name>
    <dbReference type="NCBI Taxonomy" id="1121431"/>
    <lineage>
        <taxon>Bacteria</taxon>
        <taxon>Bacillati</taxon>
        <taxon>Bacillota</taxon>
        <taxon>Clostridia</taxon>
        <taxon>Eubacteriales</taxon>
        <taxon>Desulfallaceae</taxon>
        <taxon>Desulfallas</taxon>
    </lineage>
</organism>
<accession>A0A5S4ZNP8</accession>
<dbReference type="InterPro" id="IPR000014">
    <property type="entry name" value="PAS"/>
</dbReference>
<sequence length="482" mass="54776">MAERFDNATKIMAILAVIFFISLIIIFFVLEFRFLKNIMVDYENNIQRIVLGEMQSFQHELELYTDIVATRLTGDNSRDESMLAGMASINNRVVDIKILNEAGKVLYSLREGEGYIYPRKEFKQARQGRPYSFTINQGGRVSEVAVAVRLAEDLNPERYLLVFYRINDLQQKFLLRYTTDKMKIALVDDDNRLVVWPFTAPGLTEFPADRTSYSAAGTKYNVQRTALAGSDLQVLFFFRDDHFDTYRIMVIMLLLFALYFLIYHFIVEAANINNVNSYFDDINFNVFNNLQEGIILTNNNGGLVFANNAVYQIFDGKKITPGKTALEDLIGPVDEAGGKMTLKKSDSLLDIIRSPIIKNGKMLGSLVVIGPDRERESLCRKAMGRVFEHLQDGLVFVDREGRIVACNMMARYYLGNLDDGMKIDEVSTELTSLVEKHIGSTHMVREKLTWSGVLCELLPVLDGNGLYAGTLIFVKNETGYEQ</sequence>
<evidence type="ECO:0000259" key="2">
    <source>
        <dbReference type="Pfam" id="PF13188"/>
    </source>
</evidence>
<keyword evidence="1" id="KW-1133">Transmembrane helix</keyword>
<comment type="caution">
    <text evidence="3">The sequence shown here is derived from an EMBL/GenBank/DDBJ whole genome shotgun (WGS) entry which is preliminary data.</text>
</comment>
<gene>
    <name evidence="3" type="ORF">LX24_02705</name>
</gene>
<keyword evidence="4" id="KW-1185">Reference proteome</keyword>
<dbReference type="RefSeq" id="WP_166512642.1">
    <property type="nucleotide sequence ID" value="NZ_VNHM01000019.1"/>
</dbReference>
<reference evidence="3 4" key="1">
    <citation type="submission" date="2019-07" db="EMBL/GenBank/DDBJ databases">
        <title>Genomic Encyclopedia of Type Strains, Phase I: the one thousand microbial genomes (KMG-I) project.</title>
        <authorList>
            <person name="Kyrpides N."/>
        </authorList>
    </citation>
    <scope>NUCLEOTIDE SEQUENCE [LARGE SCALE GENOMIC DNA]</scope>
    <source>
        <strain evidence="3 4">DSM 6562</strain>
    </source>
</reference>